<organism evidence="1 2">
    <name type="scientific">Dendrolimus kikuchii</name>
    <dbReference type="NCBI Taxonomy" id="765133"/>
    <lineage>
        <taxon>Eukaryota</taxon>
        <taxon>Metazoa</taxon>
        <taxon>Ecdysozoa</taxon>
        <taxon>Arthropoda</taxon>
        <taxon>Hexapoda</taxon>
        <taxon>Insecta</taxon>
        <taxon>Pterygota</taxon>
        <taxon>Neoptera</taxon>
        <taxon>Endopterygota</taxon>
        <taxon>Lepidoptera</taxon>
        <taxon>Glossata</taxon>
        <taxon>Ditrysia</taxon>
        <taxon>Bombycoidea</taxon>
        <taxon>Lasiocampidae</taxon>
        <taxon>Dendrolimus</taxon>
    </lineage>
</organism>
<feature type="non-terminal residue" evidence="1">
    <location>
        <position position="1"/>
    </location>
</feature>
<gene>
    <name evidence="1" type="ORF">K1T71_009712</name>
</gene>
<accession>A0ACC1CSF3</accession>
<dbReference type="Proteomes" id="UP000824533">
    <property type="component" value="Linkage Group LG17"/>
</dbReference>
<name>A0ACC1CSF3_9NEOP</name>
<reference evidence="1 2" key="1">
    <citation type="journal article" date="2021" name="Front. Genet.">
        <title>Chromosome-Level Genome Assembly Reveals Significant Gene Expansion in the Toll and IMD Signaling Pathways of Dendrolimus kikuchii.</title>
        <authorList>
            <person name="Zhou J."/>
            <person name="Wu P."/>
            <person name="Xiong Z."/>
            <person name="Liu N."/>
            <person name="Zhao N."/>
            <person name="Ji M."/>
            <person name="Qiu Y."/>
            <person name="Yang B."/>
        </authorList>
    </citation>
    <scope>NUCLEOTIDE SEQUENCE [LARGE SCALE GENOMIC DNA]</scope>
    <source>
        <strain evidence="1">Ann1</strain>
    </source>
</reference>
<evidence type="ECO:0000313" key="1">
    <source>
        <dbReference type="EMBL" id="KAJ0174604.1"/>
    </source>
</evidence>
<sequence>VFYCTSLDETLCDINFARKCFGKPEFHNLKTYMSYKISILEEIALSEECIVSTILVSTEEYNDTLLLYYLFE</sequence>
<comment type="caution">
    <text evidence="1">The sequence shown here is derived from an EMBL/GenBank/DDBJ whole genome shotgun (WGS) entry which is preliminary data.</text>
</comment>
<dbReference type="EMBL" id="CM034403">
    <property type="protein sequence ID" value="KAJ0174604.1"/>
    <property type="molecule type" value="Genomic_DNA"/>
</dbReference>
<proteinExistence type="predicted"/>
<protein>
    <submittedName>
        <fullName evidence="1">Uncharacterized protein</fullName>
    </submittedName>
</protein>
<keyword evidence="2" id="KW-1185">Reference proteome</keyword>
<evidence type="ECO:0000313" key="2">
    <source>
        <dbReference type="Proteomes" id="UP000824533"/>
    </source>
</evidence>